<dbReference type="Proteomes" id="UP000053244">
    <property type="component" value="Unassembled WGS sequence"/>
</dbReference>
<reference evidence="1 2" key="1">
    <citation type="submission" date="2015-10" db="EMBL/GenBank/DDBJ databases">
        <authorList>
            <person name="Gilbert D.G."/>
        </authorList>
    </citation>
    <scope>NUCLEOTIDE SEQUENCE [LARGE SCALE GENOMIC DNA]</scope>
    <source>
        <strain evidence="1 2">NRRL B-16712</strain>
    </source>
</reference>
<comment type="caution">
    <text evidence="1">The sequence shown here is derived from an EMBL/GenBank/DDBJ whole genome shotgun (WGS) entry which is preliminary data.</text>
</comment>
<sequence length="102" mass="11725">MASAPRVRDDRLRPSRPRWPVHEFAESDYCYGIGTLRMRVVRVDWHRPIPHDGETWLGVRGIVVDPDGREGAVREVLIRAGRVPVPPACKRPRLRVLRDTPV</sequence>
<evidence type="ECO:0000313" key="2">
    <source>
        <dbReference type="Proteomes" id="UP000053244"/>
    </source>
</evidence>
<evidence type="ECO:0000313" key="1">
    <source>
        <dbReference type="EMBL" id="KUL34580.1"/>
    </source>
</evidence>
<dbReference type="EMBL" id="LLZH01000121">
    <property type="protein sequence ID" value="KUL34580.1"/>
    <property type="molecule type" value="Genomic_DNA"/>
</dbReference>
<accession>A0A0X3UQ29</accession>
<proteinExistence type="predicted"/>
<dbReference type="AlphaFoldDB" id="A0A0X3UQ29"/>
<gene>
    <name evidence="1" type="ORF">ADL15_16040</name>
</gene>
<keyword evidence="2" id="KW-1185">Reference proteome</keyword>
<dbReference type="OrthoDB" id="3400634at2"/>
<organism evidence="1 2">
    <name type="scientific">Actinoplanes awajinensis subsp. mycoplanecinus</name>
    <dbReference type="NCBI Taxonomy" id="135947"/>
    <lineage>
        <taxon>Bacteria</taxon>
        <taxon>Bacillati</taxon>
        <taxon>Actinomycetota</taxon>
        <taxon>Actinomycetes</taxon>
        <taxon>Micromonosporales</taxon>
        <taxon>Micromonosporaceae</taxon>
        <taxon>Actinoplanes</taxon>
    </lineage>
</organism>
<protein>
    <submittedName>
        <fullName evidence="1">Uncharacterized protein</fullName>
    </submittedName>
</protein>
<name>A0A0X3UQ29_9ACTN</name>